<dbReference type="HOGENOM" id="CLU_125139_1_0_1"/>
<dbReference type="OMA" id="FWTSYIY"/>
<dbReference type="OrthoDB" id="6157510at2759"/>
<keyword evidence="1" id="KW-0812">Transmembrane</keyword>
<keyword evidence="4" id="KW-1185">Reference proteome</keyword>
<evidence type="ECO:0000256" key="2">
    <source>
        <dbReference type="SAM" id="SignalP"/>
    </source>
</evidence>
<dbReference type="PANTHER" id="PTHR34152:SF3">
    <property type="entry name" value="CONSERVED PLASMA MEMBRANE PROTEIN-RELATED"/>
    <property type="match status" value="1"/>
</dbReference>
<protein>
    <submittedName>
        <fullName evidence="3">Uncharacterized protein</fullName>
    </submittedName>
</protein>
<dbReference type="PANTHER" id="PTHR34152">
    <property type="entry name" value="PROTEIN CBG12353-RELATED"/>
    <property type="match status" value="1"/>
</dbReference>
<dbReference type="Proteomes" id="UP000008068">
    <property type="component" value="Unassembled WGS sequence"/>
</dbReference>
<keyword evidence="1" id="KW-1133">Transmembrane helix</keyword>
<gene>
    <name evidence="3" type="ORF">CAEBREN_21806</name>
</gene>
<keyword evidence="1" id="KW-0472">Membrane</keyword>
<dbReference type="EMBL" id="GL379952">
    <property type="protein sequence ID" value="EGT37966.1"/>
    <property type="molecule type" value="Genomic_DNA"/>
</dbReference>
<feature type="transmembrane region" description="Helical" evidence="1">
    <location>
        <begin position="56"/>
        <end position="84"/>
    </location>
</feature>
<accession>G0NUY1</accession>
<evidence type="ECO:0000256" key="1">
    <source>
        <dbReference type="SAM" id="Phobius"/>
    </source>
</evidence>
<dbReference type="InParanoid" id="G0NUY1"/>
<name>G0NUY1_CAEBE</name>
<feature type="signal peptide" evidence="2">
    <location>
        <begin position="1"/>
        <end position="15"/>
    </location>
</feature>
<organism evidence="4">
    <name type="scientific">Caenorhabditis brenneri</name>
    <name type="common">Nematode worm</name>
    <dbReference type="NCBI Taxonomy" id="135651"/>
    <lineage>
        <taxon>Eukaryota</taxon>
        <taxon>Metazoa</taxon>
        <taxon>Ecdysozoa</taxon>
        <taxon>Nematoda</taxon>
        <taxon>Chromadorea</taxon>
        <taxon>Rhabditida</taxon>
        <taxon>Rhabditina</taxon>
        <taxon>Rhabditomorpha</taxon>
        <taxon>Rhabditoidea</taxon>
        <taxon>Rhabditidae</taxon>
        <taxon>Peloderinae</taxon>
        <taxon>Caenorhabditis</taxon>
    </lineage>
</organism>
<dbReference type="AlphaFoldDB" id="G0NUY1"/>
<reference evidence="4" key="1">
    <citation type="submission" date="2011-07" db="EMBL/GenBank/DDBJ databases">
        <authorList>
            <consortium name="Caenorhabditis brenneri Sequencing and Analysis Consortium"/>
            <person name="Wilson R.K."/>
        </authorList>
    </citation>
    <scope>NUCLEOTIDE SEQUENCE [LARGE SCALE GENOMIC DNA]</scope>
    <source>
        <strain evidence="4">PB2801</strain>
    </source>
</reference>
<keyword evidence="2" id="KW-0732">Signal</keyword>
<feature type="chain" id="PRO_5012542380" evidence="2">
    <location>
        <begin position="16"/>
        <end position="130"/>
    </location>
</feature>
<evidence type="ECO:0000313" key="3">
    <source>
        <dbReference type="EMBL" id="EGT37966.1"/>
    </source>
</evidence>
<sequence>MIVVAVLMLVERAVGSINTVKDRKFLRENPKPDTVEGGDNQALLDWKNRRKANKSIGIAVLGSLIRLIQFISFIIGCIFIFGIYSQRDQCDGFVFWTSYIYCVLSIILYVFGVCILGCVCCCLAICNAAN</sequence>
<dbReference type="eggNOG" id="ENOG502RM3K">
    <property type="taxonomic scope" value="Eukaryota"/>
</dbReference>
<feature type="transmembrane region" description="Helical" evidence="1">
    <location>
        <begin position="96"/>
        <end position="126"/>
    </location>
</feature>
<proteinExistence type="predicted"/>
<dbReference type="FunCoup" id="G0NUY1">
    <property type="interactions" value="1"/>
</dbReference>
<evidence type="ECO:0000313" key="4">
    <source>
        <dbReference type="Proteomes" id="UP000008068"/>
    </source>
</evidence>